<dbReference type="PANTHER" id="PTHR38075:SF1">
    <property type="entry name" value="DUF4139 DOMAIN-CONTAINING PROTEIN"/>
    <property type="match status" value="1"/>
</dbReference>
<comment type="caution">
    <text evidence="1">The sequence shown here is derived from an EMBL/GenBank/DDBJ whole genome shotgun (WGS) entry which is preliminary data.</text>
</comment>
<proteinExistence type="predicted"/>
<evidence type="ECO:0000313" key="1">
    <source>
        <dbReference type="EMBL" id="MBB3982649.1"/>
    </source>
</evidence>
<reference evidence="1 2" key="1">
    <citation type="submission" date="2020-08" db="EMBL/GenBank/DDBJ databases">
        <title>Genomic Encyclopedia of Type Strains, Phase IV (KMG-IV): sequencing the most valuable type-strain genomes for metagenomic binning, comparative biology and taxonomic classification.</title>
        <authorList>
            <person name="Goeker M."/>
        </authorList>
    </citation>
    <scope>NUCLEOTIDE SEQUENCE [LARGE SCALE GENOMIC DNA]</scope>
    <source>
        <strain evidence="1 2">DSM 29348</strain>
    </source>
</reference>
<evidence type="ECO:0000313" key="2">
    <source>
        <dbReference type="Proteomes" id="UP000552757"/>
    </source>
</evidence>
<evidence type="ECO:0008006" key="3">
    <source>
        <dbReference type="Google" id="ProtNLM"/>
    </source>
</evidence>
<name>A0A7W6DPD2_9SPHN</name>
<gene>
    <name evidence="1" type="ORF">GGR44_002315</name>
</gene>
<sequence>MNRVTDRAGANVRRLILLILMLAAGLAAPARGGTVRSEKIDSVSVTVYRAPWRGKGPINRNWPQGYALIHEIRTVYLPQGESVVRFEGVAEGLLPETAVLSGMPGGVREKNRDARLLSPGGLVDAYLKRSVTLRRTDRATGKVTQQDAIISAGPTGGVIVQTAQGYEALGCSGLPERMLYKEVPVDLSPRPTLSAIIRSDRARKARVELTYLAEGFDWSANYVADRGSDPGRMDLMAWLTVANGGVTGFPDAQLNVIAGQPHRAPRAFDTRAEIKPLHLSCWPMDITSTHPAWGLVPPNLPEPMMADGAQEIIVTAQRRSRAYAMAPPPPPPPPPPVMAVQEDLGDLKFYRVPVRVNISAQAQKQVTLLSQSGVKVETLYADRLDDGDGSRPMTIRLRVQNRKEDGLGLPLPSGSAAVFERVGDARLYVGEADIGDKAVGERVDYDIGQSNDVQITSRRIVQSDKRADWSIEVSNARPFPVVAEITLLPDITPEPEGMERRGNNWILRLDVPANGTAAYSFSRKLRP</sequence>
<dbReference type="Proteomes" id="UP000552757">
    <property type="component" value="Unassembled WGS sequence"/>
</dbReference>
<dbReference type="PANTHER" id="PTHR38075">
    <property type="entry name" value="DUF4139 DOMAIN-CONTAINING PROTEIN"/>
    <property type="match status" value="1"/>
</dbReference>
<organism evidence="1 2">
    <name type="scientific">Sphingobium fontiphilum</name>
    <dbReference type="NCBI Taxonomy" id="944425"/>
    <lineage>
        <taxon>Bacteria</taxon>
        <taxon>Pseudomonadati</taxon>
        <taxon>Pseudomonadota</taxon>
        <taxon>Alphaproteobacteria</taxon>
        <taxon>Sphingomonadales</taxon>
        <taxon>Sphingomonadaceae</taxon>
        <taxon>Sphingobium</taxon>
    </lineage>
</organism>
<dbReference type="EMBL" id="JACIEB010000005">
    <property type="protein sequence ID" value="MBB3982649.1"/>
    <property type="molecule type" value="Genomic_DNA"/>
</dbReference>
<keyword evidence="2" id="KW-1185">Reference proteome</keyword>
<accession>A0A7W6DPD2</accession>
<dbReference type="AlphaFoldDB" id="A0A7W6DPD2"/>
<protein>
    <recommendedName>
        <fullName evidence="3">DUF4139 domain-containing protein</fullName>
    </recommendedName>
</protein>